<dbReference type="EMBL" id="BMQX01000036">
    <property type="protein sequence ID" value="GGQ32862.1"/>
    <property type="molecule type" value="Genomic_DNA"/>
</dbReference>
<reference evidence="2" key="1">
    <citation type="journal article" date="2019" name="Int. J. Syst. Evol. Microbiol.">
        <title>The Global Catalogue of Microorganisms (GCM) 10K type strain sequencing project: providing services to taxonomists for standard genome sequencing and annotation.</title>
        <authorList>
            <consortium name="The Broad Institute Genomics Platform"/>
            <consortium name="The Broad Institute Genome Sequencing Center for Infectious Disease"/>
            <person name="Wu L."/>
            <person name="Ma J."/>
        </authorList>
    </citation>
    <scope>NUCLEOTIDE SEQUENCE [LARGE SCALE GENOMIC DNA]</scope>
    <source>
        <strain evidence="2">JCM 32306</strain>
    </source>
</reference>
<accession>A0ABQ2RJF4</accession>
<comment type="caution">
    <text evidence="1">The sequence shown here is derived from an EMBL/GenBank/DDBJ whole genome shotgun (WGS) entry which is preliminary data.</text>
</comment>
<name>A0ABQ2RJF4_9GAMM</name>
<dbReference type="Proteomes" id="UP000619118">
    <property type="component" value="Unassembled WGS sequence"/>
</dbReference>
<keyword evidence="2" id="KW-1185">Reference proteome</keyword>
<protein>
    <submittedName>
        <fullName evidence="1">Uncharacterized protein</fullName>
    </submittedName>
</protein>
<evidence type="ECO:0000313" key="2">
    <source>
        <dbReference type="Proteomes" id="UP000619118"/>
    </source>
</evidence>
<dbReference type="RefSeq" id="WP_160053416.1">
    <property type="nucleotide sequence ID" value="NZ_BMQX01000036.1"/>
</dbReference>
<organism evidence="1 2">
    <name type="scientific">Shewanella litoralis</name>
    <dbReference type="NCBI Taxonomy" id="2282700"/>
    <lineage>
        <taxon>Bacteria</taxon>
        <taxon>Pseudomonadati</taxon>
        <taxon>Pseudomonadota</taxon>
        <taxon>Gammaproteobacteria</taxon>
        <taxon>Alteromonadales</taxon>
        <taxon>Shewanellaceae</taxon>
        <taxon>Shewanella</taxon>
    </lineage>
</organism>
<evidence type="ECO:0000313" key="1">
    <source>
        <dbReference type="EMBL" id="GGQ32862.1"/>
    </source>
</evidence>
<sequence>MLFSISASALERFAGIEDGSDANLKAVCQDYMVNSFLKNDFELFFHLLPKSMKKMEAMLEKDWPEGHLKRFGAEPLTEYDFFEIDDEFRESIYKGHPVKSISIKYQAGVMKRYRGSSCSFEQFEDKRWYLAQKP</sequence>
<gene>
    <name evidence="1" type="ORF">GCM10009411_35540</name>
</gene>
<proteinExistence type="predicted"/>